<keyword evidence="5" id="KW-0067">ATP-binding</keyword>
<dbReference type="InterPro" id="IPR058922">
    <property type="entry name" value="WHD_DRP"/>
</dbReference>
<protein>
    <submittedName>
        <fullName evidence="10">NB-ARC domain-containing disease resistance protein</fullName>
    </submittedName>
</protein>
<dbReference type="Gene3D" id="1.10.8.430">
    <property type="entry name" value="Helical domain of apoptotic protease-activating factors"/>
    <property type="match status" value="1"/>
</dbReference>
<evidence type="ECO:0000256" key="1">
    <source>
        <dbReference type="ARBA" id="ARBA00022614"/>
    </source>
</evidence>
<evidence type="ECO:0000256" key="5">
    <source>
        <dbReference type="ARBA" id="ARBA00022840"/>
    </source>
</evidence>
<feature type="domain" description="R13L1/DRL21-like LRR repeat region" evidence="9">
    <location>
        <begin position="705"/>
        <end position="832"/>
    </location>
</feature>
<evidence type="ECO:0000256" key="2">
    <source>
        <dbReference type="ARBA" id="ARBA00022737"/>
    </source>
</evidence>
<feature type="domain" description="Disease resistance protein winged helix" evidence="8">
    <location>
        <begin position="451"/>
        <end position="514"/>
    </location>
</feature>
<evidence type="ECO:0000259" key="7">
    <source>
        <dbReference type="Pfam" id="PF18052"/>
    </source>
</evidence>
<dbReference type="PANTHER" id="PTHR36766:SF40">
    <property type="entry name" value="DISEASE RESISTANCE PROTEIN RGA3"/>
    <property type="match status" value="1"/>
</dbReference>
<dbReference type="SUPFAM" id="SSF52058">
    <property type="entry name" value="L domain-like"/>
    <property type="match status" value="3"/>
</dbReference>
<dbReference type="InterPro" id="IPR002182">
    <property type="entry name" value="NB-ARC"/>
</dbReference>
<dbReference type="InterPro" id="IPR056789">
    <property type="entry name" value="LRR_R13L1-DRL21"/>
</dbReference>
<sequence length="1447" mass="163711">MSIIGEAILGAAIEMLFKKLMSADLLQFARQEQIQADLKKWERILFKIHAVLDDADEKQMTKQSVRLWLRELKNLAYDVEDILDEFSTEALRRQLLEEKQHHETNTSMLRKLIPTCCTNRGPRSLAFNSSMRSKIDEISSRLQDIVTEKEQLDLKENPSSRGRFKKVIQERLPATSLVNEAEVHGRDDDKKAIVELLLNDDLNADCDGGLFVIPIVGMGGLGKTTLAQLVYNDHMVESHFDLKAWTCVSDDFDAIKVTKAILRSICMHTDADDDLNSLQVKLKDGLSRKKFLLVLDDMWNDNYGDWTSLRLPFVAGASGSKIIVTTRNQSVASMMGSVSAYELKKLTDDDCRLVFTQHSLGTKDFSNHQHLKEIGEEILKKCNGLPLAAKTLGGLLRGKSNPFDWRNVLNNKIWNLPEEGGDIMRALKVSYYYLPAHLKQCFAYCSLLTNDSHFLENDVVLVWMAEGLLEPDTSEMKMEELGRSYFRELHSRSFFQKSYMDSRFIMHDLITDLAQWAASDSYFRLENTLEGNKQQKFSKNLRHFSYPIGHFDHVRRFEAISDCKHLRTFVSVQWTFSRHFLSDSVVHMLLKLQCLRVLCLREYNICKISNTIGDLKHLRHLDLSETLIETLPESVNTLYNLHTLLLESCSRLKKLCADMGNLIKLRHLNNYNVPLLEGMPLRIGHLSCLQTLPYFVVGKNTGSQLRELKFLENLQVKLKISRLENVKDSGDARDAELNGKRNLDVLFLEWTNSSGSSREPETEKHVLDMLRPHENLKQLAIRGYGGANFPIWLGDSTFSNLELLRFENCAMCTSLPSIGQLPALKHLSIIGMALVKSVGLQFYGNSGTVSFPSLETLFFGDMPEWEDWIPHQPSQEVEVFPQLQELSLVRCSKLLGRLPEHLPSLKTLVIQECEQLLVTVPSTPTLCKLEIGGCKKVVWGSTDLSSLNSMVSSNVPNQVFLTGLLKQELPILEELAICNTKVTYLWQTGSGLLQDISSLHKLEIGNCPQLLSLVAAEEADQQQQGLPCRLHYLELRSCPSLVKLPQTLLSLSSLRQLKISECHSMKSLPEALMHNDNAPLESLNVVDCNSLTYIARVQLPPSLKLLHIQSCHDLRTLIDEDQISGMKKDGDISSGSSSYTCLLERLHIEDCPSLTSLFSLKGLPATLEDIKVKNCSKLLFLSKRGALPKVLKDLYIYECSELESIAEGLDNDSSVETIYIWGCPILKVLPGNLHKACHLRQLTIYGCPNLVSFPEGGLSSKKLTMLDINGCEKLKALPNNLHQFSIEILLIQDCPSLGSFTADCFPTKVSALGIDYLTIHKPFFELGLRRFTSLRELRLYGGSRDVAAFPPEDTKMALPASLTFLWIDNFPNLLRLSSIENLTSLQFLRFRNCPKLEYFPENGLPTSLLRLQIIACPLIKERCKKEKGHYWPLIADLPCVEIDFICV</sequence>
<dbReference type="InterPro" id="IPR042197">
    <property type="entry name" value="Apaf_helical"/>
</dbReference>
<dbReference type="Gene3D" id="1.20.5.4130">
    <property type="match status" value="1"/>
</dbReference>
<feature type="domain" description="Disease resistance N-terminal" evidence="7">
    <location>
        <begin position="13"/>
        <end position="100"/>
    </location>
</feature>
<dbReference type="InterPro" id="IPR027417">
    <property type="entry name" value="P-loop_NTPase"/>
</dbReference>
<evidence type="ECO:0000259" key="6">
    <source>
        <dbReference type="Pfam" id="PF00931"/>
    </source>
</evidence>
<dbReference type="PANTHER" id="PTHR36766">
    <property type="entry name" value="PLANT BROAD-SPECTRUM MILDEW RESISTANCE PROTEIN RPW8"/>
    <property type="match status" value="1"/>
</dbReference>
<evidence type="ECO:0000259" key="8">
    <source>
        <dbReference type="Pfam" id="PF23559"/>
    </source>
</evidence>
<dbReference type="InterPro" id="IPR038005">
    <property type="entry name" value="RX-like_CC"/>
</dbReference>
<proteinExistence type="predicted"/>
<evidence type="ECO:0000256" key="3">
    <source>
        <dbReference type="ARBA" id="ARBA00022741"/>
    </source>
</evidence>
<dbReference type="Gene3D" id="3.80.10.10">
    <property type="entry name" value="Ribonuclease Inhibitor"/>
    <property type="match status" value="4"/>
</dbReference>
<name>A0A1S8AEL5_CITLI</name>
<dbReference type="Pfam" id="PF25019">
    <property type="entry name" value="LRR_R13L1-DRL21"/>
    <property type="match status" value="1"/>
</dbReference>
<dbReference type="CDD" id="cd14798">
    <property type="entry name" value="RX-CC_like"/>
    <property type="match status" value="1"/>
</dbReference>
<dbReference type="Gene3D" id="3.40.50.300">
    <property type="entry name" value="P-loop containing nucleotide triphosphate hydrolases"/>
    <property type="match status" value="1"/>
</dbReference>
<dbReference type="FunFam" id="3.40.50.300:FF:001091">
    <property type="entry name" value="Probable disease resistance protein At1g61300"/>
    <property type="match status" value="1"/>
</dbReference>
<dbReference type="Gene3D" id="1.10.10.10">
    <property type="entry name" value="Winged helix-like DNA-binding domain superfamily/Winged helix DNA-binding domain"/>
    <property type="match status" value="1"/>
</dbReference>
<dbReference type="GO" id="GO:0043531">
    <property type="term" value="F:ADP binding"/>
    <property type="evidence" value="ECO:0007669"/>
    <property type="project" value="InterPro"/>
</dbReference>
<evidence type="ECO:0000256" key="4">
    <source>
        <dbReference type="ARBA" id="ARBA00022821"/>
    </source>
</evidence>
<dbReference type="GO" id="GO:0051707">
    <property type="term" value="P:response to other organism"/>
    <property type="evidence" value="ECO:0007669"/>
    <property type="project" value="UniProtKB-ARBA"/>
</dbReference>
<dbReference type="GO" id="GO:0006952">
    <property type="term" value="P:defense response"/>
    <property type="evidence" value="ECO:0007669"/>
    <property type="project" value="UniProtKB-KW"/>
</dbReference>
<organism evidence="10">
    <name type="scientific">Citrus limon</name>
    <name type="common">Lemon</name>
    <name type="synonym">Citrus medica var. limon</name>
    <dbReference type="NCBI Taxonomy" id="2708"/>
    <lineage>
        <taxon>Eukaryota</taxon>
        <taxon>Viridiplantae</taxon>
        <taxon>Streptophyta</taxon>
        <taxon>Embryophyta</taxon>
        <taxon>Tracheophyta</taxon>
        <taxon>Spermatophyta</taxon>
        <taxon>Magnoliopsida</taxon>
        <taxon>eudicotyledons</taxon>
        <taxon>Gunneridae</taxon>
        <taxon>Pentapetalae</taxon>
        <taxon>rosids</taxon>
        <taxon>malvids</taxon>
        <taxon>Sapindales</taxon>
        <taxon>Rutaceae</taxon>
        <taxon>Aurantioideae</taxon>
        <taxon>Citrus</taxon>
    </lineage>
</organism>
<dbReference type="GO" id="GO:0005524">
    <property type="term" value="F:ATP binding"/>
    <property type="evidence" value="ECO:0007669"/>
    <property type="project" value="UniProtKB-KW"/>
</dbReference>
<keyword evidence="4" id="KW-0611">Plant defense</keyword>
<dbReference type="Pfam" id="PF00931">
    <property type="entry name" value="NB-ARC"/>
    <property type="match status" value="1"/>
</dbReference>
<evidence type="ECO:0000259" key="9">
    <source>
        <dbReference type="Pfam" id="PF25019"/>
    </source>
</evidence>
<keyword evidence="3" id="KW-0547">Nucleotide-binding</keyword>
<keyword evidence="1" id="KW-0433">Leucine-rich repeat</keyword>
<dbReference type="InterPro" id="IPR036388">
    <property type="entry name" value="WH-like_DNA-bd_sf"/>
</dbReference>
<dbReference type="InterPro" id="IPR041118">
    <property type="entry name" value="Rx_N"/>
</dbReference>
<dbReference type="EMBL" id="GFAY01000128">
    <property type="protein sequence ID" value="JAV45522.1"/>
    <property type="molecule type" value="Transcribed_RNA"/>
</dbReference>
<keyword evidence="2" id="KW-0677">Repeat</keyword>
<accession>A0A1S8AEL5</accession>
<dbReference type="SUPFAM" id="SSF52540">
    <property type="entry name" value="P-loop containing nucleoside triphosphate hydrolases"/>
    <property type="match status" value="1"/>
</dbReference>
<dbReference type="InterPro" id="IPR032675">
    <property type="entry name" value="LRR_dom_sf"/>
</dbReference>
<reference evidence="10" key="1">
    <citation type="submission" date="2016-12" db="EMBL/GenBank/DDBJ databases">
        <title>Transcriptomic, proteomic, and metabolomic analysis of Citrus limon response to graft inoculation by Candidatus Liberibacter asiaticus.</title>
        <authorList>
            <person name="Ramsey J."/>
            <person name="Chin E."/>
            <person name="Chavez J."/>
            <person name="Saha S."/>
            <person name="Mischuk D."/>
            <person name="Mahoney J."/>
            <person name="Mohr J."/>
            <person name="Robison F."/>
            <person name="Godfrey K."/>
            <person name="Levesque C."/>
            <person name="Foster L."/>
            <person name="Xu Y."/>
            <person name="Strickler S."/>
            <person name="Fernandez-Pozo N."/>
            <person name="Polek M.L."/>
            <person name="Giovannoni J."/>
            <person name="Mueller L.A."/>
            <person name="Slupsky C."/>
            <person name="Bruce J."/>
            <person name="Cilia M."/>
        </authorList>
    </citation>
    <scope>NUCLEOTIDE SEQUENCE</scope>
</reference>
<dbReference type="Pfam" id="PF18052">
    <property type="entry name" value="Rx_N"/>
    <property type="match status" value="1"/>
</dbReference>
<evidence type="ECO:0000313" key="10">
    <source>
        <dbReference type="EMBL" id="JAV45522.1"/>
    </source>
</evidence>
<dbReference type="Pfam" id="PF23559">
    <property type="entry name" value="WHD_DRP"/>
    <property type="match status" value="1"/>
</dbReference>
<feature type="domain" description="NB-ARC" evidence="6">
    <location>
        <begin position="195"/>
        <end position="357"/>
    </location>
</feature>
<dbReference type="PRINTS" id="PR00364">
    <property type="entry name" value="DISEASERSIST"/>
</dbReference>